<reference evidence="2 3" key="1">
    <citation type="submission" date="2024-02" db="EMBL/GenBank/DDBJ databases">
        <title>De novo assembly and annotation of 12 fungi associated with fruit tree decline syndrome in Ontario, Canada.</title>
        <authorList>
            <person name="Sulman M."/>
            <person name="Ellouze W."/>
            <person name="Ilyukhin E."/>
        </authorList>
    </citation>
    <scope>NUCLEOTIDE SEQUENCE [LARGE SCALE GENOMIC DNA]</scope>
    <source>
        <strain evidence="2 3">M97-236</strain>
    </source>
</reference>
<keyword evidence="3" id="KW-1185">Reference proteome</keyword>
<proteinExistence type="predicted"/>
<sequence length="113" mass="12320">MYISSQNLVLAAATLASGVSALKATPIVYKVTVPTLSLSPLESKLVCLKGEIALAILTKVNYQSSAYSFCTKVRLLGKKELRTIDSILTRDQLIDDTQDSANPVRVWYSKSPE</sequence>
<accession>A0ABR3RRX4</accession>
<protein>
    <submittedName>
        <fullName evidence="2">Uncharacterized protein</fullName>
    </submittedName>
</protein>
<keyword evidence="1" id="KW-0732">Signal</keyword>
<evidence type="ECO:0000256" key="1">
    <source>
        <dbReference type="SAM" id="SignalP"/>
    </source>
</evidence>
<comment type="caution">
    <text evidence="2">The sequence shown here is derived from an EMBL/GenBank/DDBJ whole genome shotgun (WGS) entry which is preliminary data.</text>
</comment>
<dbReference type="EMBL" id="JAKIXB020000007">
    <property type="protein sequence ID" value="KAL1607180.1"/>
    <property type="molecule type" value="Genomic_DNA"/>
</dbReference>
<dbReference type="Proteomes" id="UP001521222">
    <property type="component" value="Unassembled WGS sequence"/>
</dbReference>
<gene>
    <name evidence="2" type="ORF">SLS59_002884</name>
</gene>
<organism evidence="2 3">
    <name type="scientific">Nothophoma quercina</name>
    <dbReference type="NCBI Taxonomy" id="749835"/>
    <lineage>
        <taxon>Eukaryota</taxon>
        <taxon>Fungi</taxon>
        <taxon>Dikarya</taxon>
        <taxon>Ascomycota</taxon>
        <taxon>Pezizomycotina</taxon>
        <taxon>Dothideomycetes</taxon>
        <taxon>Pleosporomycetidae</taxon>
        <taxon>Pleosporales</taxon>
        <taxon>Pleosporineae</taxon>
        <taxon>Didymellaceae</taxon>
        <taxon>Nothophoma</taxon>
    </lineage>
</organism>
<evidence type="ECO:0000313" key="2">
    <source>
        <dbReference type="EMBL" id="KAL1607180.1"/>
    </source>
</evidence>
<feature type="chain" id="PRO_5045713412" evidence="1">
    <location>
        <begin position="22"/>
        <end position="113"/>
    </location>
</feature>
<name>A0ABR3RRX4_9PLEO</name>
<feature type="signal peptide" evidence="1">
    <location>
        <begin position="1"/>
        <end position="21"/>
    </location>
</feature>
<evidence type="ECO:0000313" key="3">
    <source>
        <dbReference type="Proteomes" id="UP001521222"/>
    </source>
</evidence>